<proteinExistence type="predicted"/>
<reference evidence="4 5" key="2">
    <citation type="journal article" date="2019" name="PLoS Negl. Trop. Dis.">
        <title>Revisiting the worldwide diversity of Leptospira species in the environment.</title>
        <authorList>
            <person name="Vincent A.T."/>
            <person name="Schiettekatte O."/>
            <person name="Bourhy P."/>
            <person name="Veyrier F.J."/>
            <person name="Picardeau M."/>
        </authorList>
    </citation>
    <scope>NUCLEOTIDE SEQUENCE [LARGE SCALE GENOMIC DNA]</scope>
    <source>
        <strain evidence="3 4">201702405</strain>
        <strain evidence="5">201702406</strain>
    </source>
</reference>
<dbReference type="AlphaFoldDB" id="A0A5F2BVT2"/>
<feature type="transmembrane region" description="Helical" evidence="1">
    <location>
        <begin position="469"/>
        <end position="487"/>
    </location>
</feature>
<feature type="transmembrane region" description="Helical" evidence="1">
    <location>
        <begin position="102"/>
        <end position="119"/>
    </location>
</feature>
<reference evidence="2" key="1">
    <citation type="submission" date="2018-10" db="EMBL/GenBank/DDBJ databases">
        <authorList>
            <person name="Vincent A.T."/>
            <person name="Schiettekatte O."/>
            <person name="Bourhy P."/>
            <person name="Veyrier F.J."/>
            <person name="Picardeau M."/>
        </authorList>
    </citation>
    <scope>NUCLEOTIDE SEQUENCE</scope>
    <source>
        <strain evidence="2">201702406</strain>
    </source>
</reference>
<gene>
    <name evidence="3" type="ORF">EHQ81_02130</name>
    <name evidence="2" type="ORF">EHQ82_20485</name>
</gene>
<feature type="transmembrane region" description="Helical" evidence="1">
    <location>
        <begin position="399"/>
        <end position="418"/>
    </location>
</feature>
<keyword evidence="1" id="KW-0812">Transmembrane</keyword>
<evidence type="ECO:0000256" key="1">
    <source>
        <dbReference type="SAM" id="Phobius"/>
    </source>
</evidence>
<comment type="caution">
    <text evidence="3">The sequence shown here is derived from an EMBL/GenBank/DDBJ whole genome shotgun (WGS) entry which is preliminary data.</text>
</comment>
<feature type="transmembrane region" description="Helical" evidence="1">
    <location>
        <begin position="327"/>
        <end position="345"/>
    </location>
</feature>
<dbReference type="Proteomes" id="UP000297832">
    <property type="component" value="Unassembled WGS sequence"/>
</dbReference>
<feature type="transmembrane region" description="Helical" evidence="1">
    <location>
        <begin position="304"/>
        <end position="322"/>
    </location>
</feature>
<evidence type="ECO:0000313" key="5">
    <source>
        <dbReference type="Proteomes" id="UP000298057"/>
    </source>
</evidence>
<keyword evidence="1" id="KW-0472">Membrane</keyword>
<sequence>MFLLLIFFFFLIFLFSVAVYYLFLSRYRELGKLGLTIVSTSLVLLWIGLTAFLLTAFGIYRFDRVIYSITFFASIGLASFLRYRSLGLREKFSVLEIGKKELLFLVLFSLFSFYLYAGFPTQYIDGGRDQGQYTIFGYVIAKTGGFNLDVPDSGLIRNIFGNSVLLDYQAISLDPREGIDRRFPAFFHLLPAYLAVGYDLFGMYGLFGINSVFGFLSVFLFYLVVRKLSSPLVASAALVLYVLNVSQLWNIRSTLSEPISQFLILFTAYLLQTFFKTKNTFLMSSIGTIFGISCLLRIDGFTYFPALALYSVYLVIVSPKYFKNFLFFFLSFSLVSVIAAIYSHYRSVMYIEAHWAYVKLLIISFFFSVSFVLVEGVALKKMPTTLEDLRAWLKNRKKALRIITYIFIISLIGFIYLIRSDFVNELSNTKTADNKEVNFLLAFFWYVPFWLFIFLPFSFDLFLFRKKGIRTSFLFFVGSLLLFLYLLDPKIHPDHFWLTRRWVIISIPFAILGSFLGIQSIPVLKQKWKTSILVLGFLSGLTYTIWRSNLIFFRPMMGAYLEGYERFSGSLPADEGIYFTTKRSIASPLRYMYGRNIFLIQNSLEFLNKVPKLLKLGKKVYVIQNGDFSGYKSNLKFSKVVNLDLKGKFPIESVYKFPEFLYHKNLDLQVFKIETSDKIPLGERIEMIWNPANGGFLSKVGKIEEDGTISATRHRGPLVYGPFLTLPGGKYELQFIGKNFQNAEFDVVYNQGSDRLLESQKGTEDNSKTLLFEVKLPIVDDLEFRVFVEGKSGVKIDKISLKRIPQ</sequence>
<organism evidence="3 4">
    <name type="scientific">Leptospira selangorensis</name>
    <dbReference type="NCBI Taxonomy" id="2484982"/>
    <lineage>
        <taxon>Bacteria</taxon>
        <taxon>Pseudomonadati</taxon>
        <taxon>Spirochaetota</taxon>
        <taxon>Spirochaetia</taxon>
        <taxon>Leptospirales</taxon>
        <taxon>Leptospiraceae</taxon>
        <taxon>Leptospira</taxon>
    </lineage>
</organism>
<feature type="transmembrane region" description="Helical" evidence="1">
    <location>
        <begin position="499"/>
        <end position="518"/>
    </location>
</feature>
<evidence type="ECO:0000313" key="2">
    <source>
        <dbReference type="EMBL" id="TGM11928.1"/>
    </source>
</evidence>
<dbReference type="Proteomes" id="UP000298057">
    <property type="component" value="Unassembled WGS sequence"/>
</dbReference>
<feature type="transmembrane region" description="Helical" evidence="1">
    <location>
        <begin position="232"/>
        <end position="252"/>
    </location>
</feature>
<protein>
    <recommendedName>
        <fullName evidence="6">Glycosyltransferase RgtA/B/C/D-like domain-containing protein</fullName>
    </recommendedName>
</protein>
<feature type="transmembrane region" description="Helical" evidence="1">
    <location>
        <begin position="530"/>
        <end position="546"/>
    </location>
</feature>
<feature type="transmembrane region" description="Helical" evidence="1">
    <location>
        <begin position="6"/>
        <end position="23"/>
    </location>
</feature>
<keyword evidence="1" id="KW-1133">Transmembrane helix</keyword>
<evidence type="ECO:0008006" key="6">
    <source>
        <dbReference type="Google" id="ProtNLM"/>
    </source>
</evidence>
<name>A0A5F2BVT2_9LEPT</name>
<feature type="transmembrane region" description="Helical" evidence="1">
    <location>
        <begin position="438"/>
        <end position="457"/>
    </location>
</feature>
<evidence type="ECO:0000313" key="3">
    <source>
        <dbReference type="EMBL" id="TGM15212.1"/>
    </source>
</evidence>
<dbReference type="EMBL" id="RQGV01000005">
    <property type="protein sequence ID" value="TGM15212.1"/>
    <property type="molecule type" value="Genomic_DNA"/>
</dbReference>
<dbReference type="EMBL" id="RQGU01000161">
    <property type="protein sequence ID" value="TGM11928.1"/>
    <property type="molecule type" value="Genomic_DNA"/>
</dbReference>
<feature type="transmembrane region" description="Helical" evidence="1">
    <location>
        <begin position="35"/>
        <end position="59"/>
    </location>
</feature>
<evidence type="ECO:0000313" key="4">
    <source>
        <dbReference type="Proteomes" id="UP000297832"/>
    </source>
</evidence>
<feature type="transmembrane region" description="Helical" evidence="1">
    <location>
        <begin position="357"/>
        <end position="378"/>
    </location>
</feature>
<feature type="transmembrane region" description="Helical" evidence="1">
    <location>
        <begin position="201"/>
        <end position="225"/>
    </location>
</feature>
<feature type="transmembrane region" description="Helical" evidence="1">
    <location>
        <begin position="65"/>
        <end position="81"/>
    </location>
</feature>
<keyword evidence="5" id="KW-1185">Reference proteome</keyword>
<accession>A0A5F2BVT2</accession>